<dbReference type="RefSeq" id="WP_193799689.1">
    <property type="nucleotide sequence ID" value="NZ_JADEWC010000003.1"/>
</dbReference>
<comment type="subunit">
    <text evidence="3">Part of the 30S ribosomal subunit. Forms a bridge to the 50S subunit in the 70S ribosome, contacting the 23S rRNA.</text>
</comment>
<keyword evidence="3 5" id="KW-0694">RNA-binding</keyword>
<dbReference type="InterPro" id="IPR009068">
    <property type="entry name" value="uS15_NS1_RNA-bd_sf"/>
</dbReference>
<name>A0ABR9V3V2_9CHRO</name>
<keyword evidence="2 3" id="KW-0687">Ribonucleoprotein</keyword>
<keyword evidence="3 5" id="KW-0699">rRNA-binding</keyword>
<evidence type="ECO:0000313" key="7">
    <source>
        <dbReference type="Proteomes" id="UP000654604"/>
    </source>
</evidence>
<proteinExistence type="inferred from homology"/>
<evidence type="ECO:0000256" key="2">
    <source>
        <dbReference type="ARBA" id="ARBA00023274"/>
    </source>
</evidence>
<comment type="caution">
    <text evidence="6">The sequence shown here is derived from an EMBL/GenBank/DDBJ whole genome shotgun (WGS) entry which is preliminary data.</text>
</comment>
<dbReference type="GO" id="GO:0005840">
    <property type="term" value="C:ribosome"/>
    <property type="evidence" value="ECO:0007669"/>
    <property type="project" value="UniProtKB-KW"/>
</dbReference>
<reference evidence="6 7" key="1">
    <citation type="submission" date="2020-10" db="EMBL/GenBank/DDBJ databases">
        <authorList>
            <person name="Castelo-Branco R."/>
            <person name="Eusebio N."/>
            <person name="Adriana R."/>
            <person name="Vieira A."/>
            <person name="Brugerolle De Fraissinette N."/>
            <person name="Rezende De Castro R."/>
            <person name="Schneider M.P."/>
            <person name="Vasconcelos V."/>
            <person name="Leao P.N."/>
        </authorList>
    </citation>
    <scope>NUCLEOTIDE SEQUENCE [LARGE SCALE GENOMIC DNA]</scope>
    <source>
        <strain evidence="6 7">LEGE 03274</strain>
    </source>
</reference>
<organism evidence="6 7">
    <name type="scientific">Cyanobacterium stanieri LEGE 03274</name>
    <dbReference type="NCBI Taxonomy" id="1828756"/>
    <lineage>
        <taxon>Bacteria</taxon>
        <taxon>Bacillati</taxon>
        <taxon>Cyanobacteriota</taxon>
        <taxon>Cyanophyceae</taxon>
        <taxon>Oscillatoriophycideae</taxon>
        <taxon>Chroococcales</taxon>
        <taxon>Geminocystaceae</taxon>
        <taxon>Cyanobacterium</taxon>
    </lineage>
</organism>
<dbReference type="EMBL" id="JADEWC010000003">
    <property type="protein sequence ID" value="MBE9221494.1"/>
    <property type="molecule type" value="Genomic_DNA"/>
</dbReference>
<keyword evidence="1 3" id="KW-0689">Ribosomal protein</keyword>
<evidence type="ECO:0000256" key="5">
    <source>
        <dbReference type="RuleBase" id="RU004524"/>
    </source>
</evidence>
<dbReference type="Pfam" id="PF00312">
    <property type="entry name" value="Ribosomal_S15"/>
    <property type="match status" value="1"/>
</dbReference>
<dbReference type="HAMAP" id="MF_01343_B">
    <property type="entry name" value="Ribosomal_uS15_B"/>
    <property type="match status" value="1"/>
</dbReference>
<evidence type="ECO:0000313" key="6">
    <source>
        <dbReference type="EMBL" id="MBE9221494.1"/>
    </source>
</evidence>
<protein>
    <recommendedName>
        <fullName evidence="3">Small ribosomal subunit protein uS15</fullName>
    </recommendedName>
</protein>
<sequence>MSLTQEKKQEIIGQFQAHETDTGSSALQVALLSARISQLTEHLKVNKKDHSSRRGLLKIIGKRKRLLGYIKRKDPQGYQDLIKKLGIRG</sequence>
<dbReference type="PANTHER" id="PTHR23321:SF26">
    <property type="entry name" value="SMALL RIBOSOMAL SUBUNIT PROTEIN US15M"/>
    <property type="match status" value="1"/>
</dbReference>
<dbReference type="Gene3D" id="1.10.287.10">
    <property type="entry name" value="S15/NS1, RNA-binding"/>
    <property type="match status" value="1"/>
</dbReference>
<accession>A0ABR9V3V2</accession>
<evidence type="ECO:0000256" key="3">
    <source>
        <dbReference type="HAMAP-Rule" id="MF_01343"/>
    </source>
</evidence>
<evidence type="ECO:0000256" key="4">
    <source>
        <dbReference type="RuleBase" id="RU003919"/>
    </source>
</evidence>
<dbReference type="InterPro" id="IPR000589">
    <property type="entry name" value="Ribosomal_uS15"/>
</dbReference>
<dbReference type="PANTHER" id="PTHR23321">
    <property type="entry name" value="RIBOSOMAL PROTEIN S15, BACTERIAL AND ORGANELLAR"/>
    <property type="match status" value="1"/>
</dbReference>
<comment type="function">
    <text evidence="3">Forms an intersubunit bridge (bridge B4) with the 23S rRNA of the 50S subunit in the ribosome.</text>
</comment>
<comment type="function">
    <text evidence="3 5">One of the primary rRNA binding proteins, it binds directly to 16S rRNA where it helps nucleate assembly of the platform of the 30S subunit by binding and bridging several RNA helices of the 16S rRNA.</text>
</comment>
<dbReference type="InterPro" id="IPR005290">
    <property type="entry name" value="Ribosomal_uS15_bac-type"/>
</dbReference>
<dbReference type="Gene3D" id="6.10.250.3130">
    <property type="match status" value="1"/>
</dbReference>
<dbReference type="PROSITE" id="PS00362">
    <property type="entry name" value="RIBOSOMAL_S15"/>
    <property type="match status" value="1"/>
</dbReference>
<gene>
    <name evidence="3 6" type="primary">rpsO</name>
    <name evidence="3" type="synonym">rps15</name>
    <name evidence="6" type="ORF">IQ215_02175</name>
</gene>
<dbReference type="CDD" id="cd00353">
    <property type="entry name" value="Ribosomal_S15p_S13e"/>
    <property type="match status" value="1"/>
</dbReference>
<dbReference type="NCBIfam" id="TIGR00952">
    <property type="entry name" value="S15_bact"/>
    <property type="match status" value="1"/>
</dbReference>
<dbReference type="SMART" id="SM01387">
    <property type="entry name" value="Ribosomal_S15"/>
    <property type="match status" value="1"/>
</dbReference>
<keyword evidence="7" id="KW-1185">Reference proteome</keyword>
<dbReference type="SUPFAM" id="SSF47060">
    <property type="entry name" value="S15/NS1 RNA-binding domain"/>
    <property type="match status" value="1"/>
</dbReference>
<comment type="similarity">
    <text evidence="3 4">Belongs to the universal ribosomal protein uS15 family.</text>
</comment>
<evidence type="ECO:0000256" key="1">
    <source>
        <dbReference type="ARBA" id="ARBA00022980"/>
    </source>
</evidence>
<dbReference type="Proteomes" id="UP000654604">
    <property type="component" value="Unassembled WGS sequence"/>
</dbReference>